<keyword evidence="6 8" id="KW-0472">Membrane</keyword>
<keyword evidence="2 8" id="KW-0812">Transmembrane</keyword>
<accession>A0AAV9H3N3</accession>
<feature type="compositionally biased region" description="Basic and acidic residues" evidence="7">
    <location>
        <begin position="349"/>
        <end position="358"/>
    </location>
</feature>
<dbReference type="GO" id="GO:0140042">
    <property type="term" value="P:lipid droplet formation"/>
    <property type="evidence" value="ECO:0007669"/>
    <property type="project" value="UniProtKB-ARBA"/>
</dbReference>
<evidence type="ECO:0000256" key="7">
    <source>
        <dbReference type="SAM" id="MobiDB-lite"/>
    </source>
</evidence>
<evidence type="ECO:0000256" key="1">
    <source>
        <dbReference type="ARBA" id="ARBA00004477"/>
    </source>
</evidence>
<comment type="caution">
    <text evidence="9">The sequence shown here is derived from an EMBL/GenBank/DDBJ whole genome shotgun (WGS) entry which is preliminary data.</text>
</comment>
<keyword evidence="3" id="KW-0256">Endoplasmic reticulum</keyword>
<reference evidence="9" key="1">
    <citation type="journal article" date="2023" name="Mol. Phylogenet. Evol.">
        <title>Genome-scale phylogeny and comparative genomics of the fungal order Sordariales.</title>
        <authorList>
            <person name="Hensen N."/>
            <person name="Bonometti L."/>
            <person name="Westerberg I."/>
            <person name="Brannstrom I.O."/>
            <person name="Guillou S."/>
            <person name="Cros-Aarteil S."/>
            <person name="Calhoun S."/>
            <person name="Haridas S."/>
            <person name="Kuo A."/>
            <person name="Mondo S."/>
            <person name="Pangilinan J."/>
            <person name="Riley R."/>
            <person name="LaButti K."/>
            <person name="Andreopoulos B."/>
            <person name="Lipzen A."/>
            <person name="Chen C."/>
            <person name="Yan M."/>
            <person name="Daum C."/>
            <person name="Ng V."/>
            <person name="Clum A."/>
            <person name="Steindorff A."/>
            <person name="Ohm R.A."/>
            <person name="Martin F."/>
            <person name="Silar P."/>
            <person name="Natvig D.O."/>
            <person name="Lalanne C."/>
            <person name="Gautier V."/>
            <person name="Ament-Velasquez S.L."/>
            <person name="Kruys A."/>
            <person name="Hutchinson M.I."/>
            <person name="Powell A.J."/>
            <person name="Barry K."/>
            <person name="Miller A.N."/>
            <person name="Grigoriev I.V."/>
            <person name="Debuchy R."/>
            <person name="Gladieux P."/>
            <person name="Hiltunen Thoren M."/>
            <person name="Johannesson H."/>
        </authorList>
    </citation>
    <scope>NUCLEOTIDE SEQUENCE</scope>
    <source>
        <strain evidence="9">PSN243</strain>
    </source>
</reference>
<gene>
    <name evidence="9" type="ORF">QBC34DRAFT_394362</name>
</gene>
<feature type="transmembrane region" description="Helical" evidence="8">
    <location>
        <begin position="42"/>
        <end position="65"/>
    </location>
</feature>
<dbReference type="InterPro" id="IPR009617">
    <property type="entry name" value="Seipin"/>
</dbReference>
<evidence type="ECO:0000313" key="9">
    <source>
        <dbReference type="EMBL" id="KAK4454138.1"/>
    </source>
</evidence>
<keyword evidence="5" id="KW-0443">Lipid metabolism</keyword>
<organism evidence="9 10">
    <name type="scientific">Podospora aff. communis PSN243</name>
    <dbReference type="NCBI Taxonomy" id="3040156"/>
    <lineage>
        <taxon>Eukaryota</taxon>
        <taxon>Fungi</taxon>
        <taxon>Dikarya</taxon>
        <taxon>Ascomycota</taxon>
        <taxon>Pezizomycotina</taxon>
        <taxon>Sordariomycetes</taxon>
        <taxon>Sordariomycetidae</taxon>
        <taxon>Sordariales</taxon>
        <taxon>Podosporaceae</taxon>
        <taxon>Podospora</taxon>
    </lineage>
</organism>
<dbReference type="PANTHER" id="PTHR21212:SF0">
    <property type="entry name" value="SEIPIN"/>
    <property type="match status" value="1"/>
</dbReference>
<reference evidence="9" key="2">
    <citation type="submission" date="2023-05" db="EMBL/GenBank/DDBJ databases">
        <authorList>
            <consortium name="Lawrence Berkeley National Laboratory"/>
            <person name="Steindorff A."/>
            <person name="Hensen N."/>
            <person name="Bonometti L."/>
            <person name="Westerberg I."/>
            <person name="Brannstrom I.O."/>
            <person name="Guillou S."/>
            <person name="Cros-Aarteil S."/>
            <person name="Calhoun S."/>
            <person name="Haridas S."/>
            <person name="Kuo A."/>
            <person name="Mondo S."/>
            <person name="Pangilinan J."/>
            <person name="Riley R."/>
            <person name="Labutti K."/>
            <person name="Andreopoulos B."/>
            <person name="Lipzen A."/>
            <person name="Chen C."/>
            <person name="Yanf M."/>
            <person name="Daum C."/>
            <person name="Ng V."/>
            <person name="Clum A."/>
            <person name="Ohm R."/>
            <person name="Martin F."/>
            <person name="Silar P."/>
            <person name="Natvig D."/>
            <person name="Lalanne C."/>
            <person name="Gautier V."/>
            <person name="Ament-Velasquez S.L."/>
            <person name="Kruys A."/>
            <person name="Hutchinson M.I."/>
            <person name="Powell A.J."/>
            <person name="Barry K."/>
            <person name="Miller A.N."/>
            <person name="Grigoriev I.V."/>
            <person name="Debuchy R."/>
            <person name="Gladieux P."/>
            <person name="Thoren M.H."/>
            <person name="Johannesson H."/>
        </authorList>
    </citation>
    <scope>NUCLEOTIDE SEQUENCE</scope>
    <source>
        <strain evidence="9">PSN243</strain>
    </source>
</reference>
<dbReference type="AlphaFoldDB" id="A0AAV9H3N3"/>
<evidence type="ECO:0000256" key="6">
    <source>
        <dbReference type="ARBA" id="ARBA00023136"/>
    </source>
</evidence>
<dbReference type="GO" id="GO:0006629">
    <property type="term" value="P:lipid metabolic process"/>
    <property type="evidence" value="ECO:0007669"/>
    <property type="project" value="UniProtKB-KW"/>
</dbReference>
<evidence type="ECO:0000256" key="8">
    <source>
        <dbReference type="SAM" id="Phobius"/>
    </source>
</evidence>
<sequence>MISMDEVRQRGAEVLEALAELRDTFFGFLLSRRLQSIALSTIAYSTCTIVLGLLSIPIYGALYHFNLPDQIIEVPLYLQYGYGANPFAVASLDKARIKNLQAYDVEISLTIPQSPENVAYGNFMVGLMLLGESKQNAAPRDAPPPRYDSKGSPFNSIVQPVDIGTYAAEREVLHVSTRPTRVPYRSPLASKAAALLRLPYYAVWPGSETTTIAVRMADRVTFGRGLPVPKSVLVEIQAGQSLQVYEAAGILTAQLHGVRYFMYHYRLTAAVTLMSFFWMAAILSFSFFFTVPFWWLVPKEVKVKAKSNKGDSESEDNGKMLAIKKEEGLSDTERTFPSLSKQPLLKYEPPIKQEKTEPDIPPLNPGALADDEDDEEDRRARDSGIGTSFSDNVSREGARRRSSKGHS</sequence>
<evidence type="ECO:0000313" key="10">
    <source>
        <dbReference type="Proteomes" id="UP001321760"/>
    </source>
</evidence>
<evidence type="ECO:0000256" key="5">
    <source>
        <dbReference type="ARBA" id="ARBA00023098"/>
    </source>
</evidence>
<feature type="region of interest" description="Disordered" evidence="7">
    <location>
        <begin position="329"/>
        <end position="407"/>
    </location>
</feature>
<dbReference type="Pfam" id="PF06775">
    <property type="entry name" value="Seipin"/>
    <property type="match status" value="1"/>
</dbReference>
<proteinExistence type="predicted"/>
<evidence type="ECO:0000256" key="4">
    <source>
        <dbReference type="ARBA" id="ARBA00022989"/>
    </source>
</evidence>
<dbReference type="Proteomes" id="UP001321760">
    <property type="component" value="Unassembled WGS sequence"/>
</dbReference>
<dbReference type="CDD" id="cd23995">
    <property type="entry name" value="Seipin_BSCL2_like"/>
    <property type="match status" value="1"/>
</dbReference>
<keyword evidence="4 8" id="KW-1133">Transmembrane helix</keyword>
<name>A0AAV9H3N3_9PEZI</name>
<evidence type="ECO:0000256" key="2">
    <source>
        <dbReference type="ARBA" id="ARBA00022692"/>
    </source>
</evidence>
<evidence type="ECO:0000256" key="3">
    <source>
        <dbReference type="ARBA" id="ARBA00022824"/>
    </source>
</evidence>
<keyword evidence="10" id="KW-1185">Reference proteome</keyword>
<dbReference type="PANTHER" id="PTHR21212">
    <property type="entry name" value="BERNARDINELLI-SEIP CONGENITAL LIPODYSTROPHY 2 HOMOLOG BSCL2 PROTEIN"/>
    <property type="match status" value="1"/>
</dbReference>
<dbReference type="EMBL" id="MU865918">
    <property type="protein sequence ID" value="KAK4454138.1"/>
    <property type="molecule type" value="Genomic_DNA"/>
</dbReference>
<comment type="subcellular location">
    <subcellularLocation>
        <location evidence="1">Endoplasmic reticulum membrane</location>
        <topology evidence="1">Multi-pass membrane protein</topology>
    </subcellularLocation>
</comment>
<dbReference type="GO" id="GO:0005789">
    <property type="term" value="C:endoplasmic reticulum membrane"/>
    <property type="evidence" value="ECO:0007669"/>
    <property type="project" value="UniProtKB-SubCell"/>
</dbReference>
<feature type="transmembrane region" description="Helical" evidence="8">
    <location>
        <begin position="276"/>
        <end position="297"/>
    </location>
</feature>
<protein>
    <submittedName>
        <fullName evidence="9">Adipose-regulatory protein-domain-containing protein</fullName>
    </submittedName>
</protein>